<dbReference type="Proteomes" id="UP000242687">
    <property type="component" value="Unassembled WGS sequence"/>
</dbReference>
<feature type="domain" description="FHA" evidence="1">
    <location>
        <begin position="153"/>
        <end position="205"/>
    </location>
</feature>
<protein>
    <submittedName>
        <fullName evidence="2">FHA domain-containing protein</fullName>
    </submittedName>
</protein>
<dbReference type="AlphaFoldDB" id="A0A2H9VL16"/>
<dbReference type="RefSeq" id="WP_100341408.1">
    <property type="nucleotide sequence ID" value="NZ_PGFJ01000002.1"/>
</dbReference>
<dbReference type="InterPro" id="IPR008984">
    <property type="entry name" value="SMAD_FHA_dom_sf"/>
</dbReference>
<dbReference type="Pfam" id="PF00498">
    <property type="entry name" value="FHA"/>
    <property type="match status" value="1"/>
</dbReference>
<reference evidence="2 3" key="1">
    <citation type="submission" date="2017-11" db="EMBL/GenBank/DDBJ databases">
        <title>Genomic Encyclopedia of Archaeal and Bacterial Type Strains, Phase II (KMG-II): From Individual Species to Whole Genera.</title>
        <authorList>
            <person name="Goeker M."/>
        </authorList>
    </citation>
    <scope>NUCLEOTIDE SEQUENCE [LARGE SCALE GENOMIC DNA]</scope>
    <source>
        <strain evidence="2 3">DSM 28175</strain>
    </source>
</reference>
<dbReference type="SUPFAM" id="SSF49879">
    <property type="entry name" value="SMAD/FHA domain"/>
    <property type="match status" value="1"/>
</dbReference>
<comment type="caution">
    <text evidence="2">The sequence shown here is derived from an EMBL/GenBank/DDBJ whole genome shotgun (WGS) entry which is preliminary data.</text>
</comment>
<evidence type="ECO:0000259" key="1">
    <source>
        <dbReference type="PROSITE" id="PS50006"/>
    </source>
</evidence>
<organism evidence="2 3">
    <name type="scientific">Mucilaginibacter auburnensis</name>
    <dbReference type="NCBI Taxonomy" id="1457233"/>
    <lineage>
        <taxon>Bacteria</taxon>
        <taxon>Pseudomonadati</taxon>
        <taxon>Bacteroidota</taxon>
        <taxon>Sphingobacteriia</taxon>
        <taxon>Sphingobacteriales</taxon>
        <taxon>Sphingobacteriaceae</taxon>
        <taxon>Mucilaginibacter</taxon>
    </lineage>
</organism>
<dbReference type="PROSITE" id="PS50006">
    <property type="entry name" value="FHA_DOMAIN"/>
    <property type="match status" value="1"/>
</dbReference>
<proteinExistence type="predicted"/>
<keyword evidence="3" id="KW-1185">Reference proteome</keyword>
<sequence length="264" mass="29758">MVFNFFNNDADERPSDVKGVRHALLQFIKQQLQKAEGGEGGNIKGVCLYINTTDADKHVYEAAVYAEQPQLLRDEIQRTADDYAVALPTNWSLDVIFDENIPTEATKALNIDAAFFVKTAKHAIKKEATAYIRALSGETLESEYILKSESGKINIGRDKKTQSDEGYFRTNHIAFPSESKSKENRFISRQHAHIEWNNDAGRFMIFADEGGIPPRNKVKIRSEANEQITKLHATHIGHELQEGDQIVLGESAVIEFSYKSLKNE</sequence>
<evidence type="ECO:0000313" key="3">
    <source>
        <dbReference type="Proteomes" id="UP000242687"/>
    </source>
</evidence>
<evidence type="ECO:0000313" key="2">
    <source>
        <dbReference type="EMBL" id="PJJ79039.1"/>
    </source>
</evidence>
<accession>A0A2H9VL16</accession>
<dbReference type="InterPro" id="IPR000253">
    <property type="entry name" value="FHA_dom"/>
</dbReference>
<dbReference type="Gene3D" id="2.60.200.20">
    <property type="match status" value="1"/>
</dbReference>
<dbReference type="OrthoDB" id="944636at2"/>
<gene>
    <name evidence="2" type="ORF">CLV57_2163</name>
</gene>
<dbReference type="EMBL" id="PGFJ01000002">
    <property type="protein sequence ID" value="PJJ79039.1"/>
    <property type="molecule type" value="Genomic_DNA"/>
</dbReference>
<name>A0A2H9VL16_9SPHI</name>